<accession>A0ABY6P388</accession>
<organism evidence="3 4">
    <name type="scientific">Rhodococcus antarcticus</name>
    <dbReference type="NCBI Taxonomy" id="2987751"/>
    <lineage>
        <taxon>Bacteria</taxon>
        <taxon>Bacillati</taxon>
        <taxon>Actinomycetota</taxon>
        <taxon>Actinomycetes</taxon>
        <taxon>Mycobacteriales</taxon>
        <taxon>Nocardiaceae</taxon>
        <taxon>Rhodococcus</taxon>
    </lineage>
</organism>
<gene>
    <name evidence="3" type="ORF">RHODO2019_06790</name>
</gene>
<dbReference type="InterPro" id="IPR008523">
    <property type="entry name" value="DUF805"/>
</dbReference>
<protein>
    <submittedName>
        <fullName evidence="3">DUF805 domain-containing protein</fullName>
    </submittedName>
</protein>
<evidence type="ECO:0000313" key="3">
    <source>
        <dbReference type="EMBL" id="UZJ26116.1"/>
    </source>
</evidence>
<keyword evidence="2" id="KW-0812">Transmembrane</keyword>
<dbReference type="PANTHER" id="PTHR34980">
    <property type="entry name" value="INNER MEMBRANE PROTEIN-RELATED-RELATED"/>
    <property type="match status" value="1"/>
</dbReference>
<sequence length="140" mass="14949">MALTRGFHTMGFGDAVKSVFGQYAGFSGRARRSELWFFELFALAAGAVLGIIGGVIGTSWLTNLFSLAILMPTLAVGARRLHDTGRTGWWQLIALVPLVGIIVLIVFWVQDSHGDNQHGPSPKGIGGYTPSAGYTPPVGY</sequence>
<feature type="transmembrane region" description="Helical" evidence="2">
    <location>
        <begin position="35"/>
        <end position="54"/>
    </location>
</feature>
<feature type="region of interest" description="Disordered" evidence="1">
    <location>
        <begin position="118"/>
        <end position="140"/>
    </location>
</feature>
<evidence type="ECO:0000256" key="1">
    <source>
        <dbReference type="SAM" id="MobiDB-lite"/>
    </source>
</evidence>
<dbReference type="Proteomes" id="UP001164965">
    <property type="component" value="Chromosome"/>
</dbReference>
<reference evidence="3" key="1">
    <citation type="submission" date="2022-10" db="EMBL/GenBank/DDBJ databases">
        <title>Rhodococcus sp.75.</title>
        <authorList>
            <person name="Sun M."/>
        </authorList>
    </citation>
    <scope>NUCLEOTIDE SEQUENCE</scope>
    <source>
        <strain evidence="3">75</strain>
    </source>
</reference>
<keyword evidence="2" id="KW-1133">Transmembrane helix</keyword>
<dbReference type="EMBL" id="CP110615">
    <property type="protein sequence ID" value="UZJ26116.1"/>
    <property type="molecule type" value="Genomic_DNA"/>
</dbReference>
<name>A0ABY6P388_9NOCA</name>
<evidence type="ECO:0000313" key="4">
    <source>
        <dbReference type="Proteomes" id="UP001164965"/>
    </source>
</evidence>
<keyword evidence="4" id="KW-1185">Reference proteome</keyword>
<dbReference type="Pfam" id="PF05656">
    <property type="entry name" value="DUF805"/>
    <property type="match status" value="1"/>
</dbReference>
<keyword evidence="2" id="KW-0472">Membrane</keyword>
<evidence type="ECO:0000256" key="2">
    <source>
        <dbReference type="SAM" id="Phobius"/>
    </source>
</evidence>
<dbReference type="PANTHER" id="PTHR34980:SF2">
    <property type="entry name" value="INNER MEMBRANE PROTEIN YHAH-RELATED"/>
    <property type="match status" value="1"/>
</dbReference>
<feature type="transmembrane region" description="Helical" evidence="2">
    <location>
        <begin position="89"/>
        <end position="109"/>
    </location>
</feature>
<dbReference type="RefSeq" id="WP_265384220.1">
    <property type="nucleotide sequence ID" value="NZ_CP110615.1"/>
</dbReference>
<proteinExistence type="predicted"/>